<evidence type="ECO:0000313" key="3">
    <source>
        <dbReference type="Proteomes" id="UP000779233"/>
    </source>
</evidence>
<feature type="transmembrane region" description="Helical" evidence="1">
    <location>
        <begin position="286"/>
        <end position="306"/>
    </location>
</feature>
<reference evidence="2" key="1">
    <citation type="submission" date="2021-09" db="EMBL/GenBank/DDBJ databases">
        <authorList>
            <consortium name="Pathogen Informatics"/>
        </authorList>
    </citation>
    <scope>NUCLEOTIDE SEQUENCE</scope>
    <source>
        <strain evidence="2">PvW1</strain>
    </source>
</reference>
<proteinExistence type="predicted"/>
<gene>
    <name evidence="2" type="ORF">PVW1_000006200</name>
</gene>
<sequence length="362" mass="42700">MTTSDKDFTVDKIKEEYKFVEESNFYEIYDEFNWECKNGSYTDNGASCLNDRSDDWTRFPEVNNLLKQLYSNLYRIYNTIAGNGNDYFDGSEDVKKMGYIYLNYWLYDKIVKGDFDDTKIEELYQGWKKRIQNKVNYKPSKPYIFNSLKKDEINKLRKIYAFSTILYENINQFVTYNNNNNKYMDYFGEGLDEFISSINKCSSEKHTDNYCKEFKEFLNKCKDESLNAGILIYHGNNGYSPDDSNKYLLSIETYENKPLYIILKDKKMLNFLKTSNFLSNKNRNTIAATSAVGSAIGLSSIFYYFYKFRPFGRTLSKGKGENIVNINERAHDSLLHTPDTEHMPFKNREYKLAYHTFSDTQP</sequence>
<accession>A0A8S4HPP2</accession>
<name>A0A8S4HPP2_PLAVI</name>
<keyword evidence="1" id="KW-1133">Transmembrane helix</keyword>
<dbReference type="AlphaFoldDB" id="A0A8S4HPP2"/>
<dbReference type="VEuPathDB" id="PlasmoDB:PVPAM_060039300"/>
<comment type="caution">
    <text evidence="2">The sequence shown here is derived from an EMBL/GenBank/DDBJ whole genome shotgun (WGS) entry which is preliminary data.</text>
</comment>
<keyword evidence="1" id="KW-0472">Membrane</keyword>
<evidence type="ECO:0000313" key="2">
    <source>
        <dbReference type="EMBL" id="CAG9485290.1"/>
    </source>
</evidence>
<organism evidence="2 3">
    <name type="scientific">Plasmodium vivax</name>
    <name type="common">malaria parasite P. vivax</name>
    <dbReference type="NCBI Taxonomy" id="5855"/>
    <lineage>
        <taxon>Eukaryota</taxon>
        <taxon>Sar</taxon>
        <taxon>Alveolata</taxon>
        <taxon>Apicomplexa</taxon>
        <taxon>Aconoidasida</taxon>
        <taxon>Haemosporida</taxon>
        <taxon>Plasmodiidae</taxon>
        <taxon>Plasmodium</taxon>
        <taxon>Plasmodium (Plasmodium)</taxon>
    </lineage>
</organism>
<evidence type="ECO:0000256" key="1">
    <source>
        <dbReference type="SAM" id="Phobius"/>
    </source>
</evidence>
<dbReference type="Pfam" id="PF05795">
    <property type="entry name" value="Plasmodium_Vir"/>
    <property type="match status" value="1"/>
</dbReference>
<dbReference type="Proteomes" id="UP000779233">
    <property type="component" value="Unassembled WGS sequence"/>
</dbReference>
<dbReference type="InterPro" id="IPR008780">
    <property type="entry name" value="Plasmodium_Vir"/>
</dbReference>
<dbReference type="EMBL" id="CAJZCX010000017">
    <property type="protein sequence ID" value="CAG9485290.1"/>
    <property type="molecule type" value="Genomic_DNA"/>
</dbReference>
<protein>
    <submittedName>
        <fullName evidence="2">(malaria parasite P. vivax) hypothetical protein</fullName>
    </submittedName>
</protein>
<keyword evidence="1" id="KW-0812">Transmembrane</keyword>